<protein>
    <submittedName>
        <fullName evidence="1">Uncharacterized protein</fullName>
    </submittedName>
</protein>
<comment type="caution">
    <text evidence="1">The sequence shown here is derived from an EMBL/GenBank/DDBJ whole genome shotgun (WGS) entry which is preliminary data.</text>
</comment>
<organism evidence="1 2">
    <name type="scientific">Puccinia sorghi</name>
    <dbReference type="NCBI Taxonomy" id="27349"/>
    <lineage>
        <taxon>Eukaryota</taxon>
        <taxon>Fungi</taxon>
        <taxon>Dikarya</taxon>
        <taxon>Basidiomycota</taxon>
        <taxon>Pucciniomycotina</taxon>
        <taxon>Pucciniomycetes</taxon>
        <taxon>Pucciniales</taxon>
        <taxon>Pucciniaceae</taxon>
        <taxon>Puccinia</taxon>
    </lineage>
</organism>
<sequence>MVELGGIKYDQIHNYLINWFSKIHHFKNHENACKEDQNPQKLSQNPQQDYTIQLAFATCRPDLMVMEQLFSDSRIYSKLDTEQSTCTLHESSKQYKMQSQLESWPKQEEQAPIDSNHYYDHKERSGVTNSSLVINNHSMLAMYFKKFRLLRSLKRSLIKISSFWRTQLIQVVGLSSQLIKGRNYLTIRILISINILHSHKQELNAIDSKTTNLKEMKDTMKWIIIFVVLHNILADMKDQWNELYEEDEPDSSPMALST</sequence>
<proteinExistence type="predicted"/>
<name>A0A0L6VF37_9BASI</name>
<dbReference type="VEuPathDB" id="FungiDB:VP01_1870g3"/>
<evidence type="ECO:0000313" key="1">
    <source>
        <dbReference type="EMBL" id="KNZ58735.1"/>
    </source>
</evidence>
<evidence type="ECO:0000313" key="2">
    <source>
        <dbReference type="Proteomes" id="UP000037035"/>
    </source>
</evidence>
<dbReference type="Proteomes" id="UP000037035">
    <property type="component" value="Unassembled WGS sequence"/>
</dbReference>
<accession>A0A0L6VF37</accession>
<reference evidence="1 2" key="1">
    <citation type="submission" date="2015-08" db="EMBL/GenBank/DDBJ databases">
        <title>Next Generation Sequencing and Analysis of the Genome of Puccinia sorghi L Schw, the Causal Agent of Maize Common Rust.</title>
        <authorList>
            <person name="Rochi L."/>
            <person name="Burguener G."/>
            <person name="Darino M."/>
            <person name="Turjanski A."/>
            <person name="Kreff E."/>
            <person name="Dieguez M.J."/>
            <person name="Sacco F."/>
        </authorList>
    </citation>
    <scope>NUCLEOTIDE SEQUENCE [LARGE SCALE GENOMIC DNA]</scope>
    <source>
        <strain evidence="1 2">RO10H11247</strain>
    </source>
</reference>
<keyword evidence="2" id="KW-1185">Reference proteome</keyword>
<gene>
    <name evidence="1" type="ORF">VP01_1870g3</name>
</gene>
<dbReference type="EMBL" id="LAVV01006693">
    <property type="protein sequence ID" value="KNZ58735.1"/>
    <property type="molecule type" value="Genomic_DNA"/>
</dbReference>
<dbReference type="AlphaFoldDB" id="A0A0L6VF37"/>